<keyword evidence="8" id="KW-1185">Reference proteome</keyword>
<dbReference type="Proteomes" id="UP001219630">
    <property type="component" value="Chromosome"/>
</dbReference>
<dbReference type="SFLD" id="SFLDF00010">
    <property type="entry name" value="dipeptide_epimerase"/>
    <property type="match status" value="1"/>
</dbReference>
<keyword evidence="2 5" id="KW-0479">Metal-binding</keyword>
<accession>A0ABY8G9G4</accession>
<keyword evidence="3 5" id="KW-0460">Magnesium</keyword>
<sequence length="336" mass="36527">MAELFVTHERWALKETFRVSRGSKTHADVIKVTIRDGHYEGHGESVPYARYGESIDGVAAQLWAQHAAVREGLDCQALQHCLPAGAARNALDCALWDLACQQRSTPVWQLAGLPRPRPLMSAFTLSLDSPEKMAEAARRHAHRPLLKLKLADASDIERVAAVRERAPTAKLIVDANEGWTPDLYLKLVPELLRLGVSLIEQPLPASDDAALAELPHPIALCADESCHDRQSLPGLSSRYEHINIKLDKTGGLTEALLLRQAAQAQGFGIMVGCMVSTSLSMAPATLVAQGVQTVDLDGPLLLADDRVGGLVWRDSQLYLPEEGLWGQPRPCLTGVA</sequence>
<comment type="cofactor">
    <cofactor evidence="5">
        <name>Mg(2+)</name>
        <dbReference type="ChEBI" id="CHEBI:18420"/>
    </cofactor>
    <text evidence="5">Binds 1 Mg(2+) ion per subunit.</text>
</comment>
<evidence type="ECO:0000256" key="2">
    <source>
        <dbReference type="ARBA" id="ARBA00022723"/>
    </source>
</evidence>
<name>A0ABY8G9G4_9GAMM</name>
<comment type="similarity">
    <text evidence="1">Belongs to the mandelate racemase/muconate lactonizing enzyme family. GalD subfamily.</text>
</comment>
<dbReference type="InterPro" id="IPR036849">
    <property type="entry name" value="Enolase-like_C_sf"/>
</dbReference>
<dbReference type="Pfam" id="PF13378">
    <property type="entry name" value="MR_MLE_C"/>
    <property type="match status" value="1"/>
</dbReference>
<dbReference type="SFLD" id="SFLDG00180">
    <property type="entry name" value="muconate_cycloisomerase"/>
    <property type="match status" value="1"/>
</dbReference>
<evidence type="ECO:0000256" key="5">
    <source>
        <dbReference type="RuleBase" id="RU366006"/>
    </source>
</evidence>
<dbReference type="InterPro" id="IPR013342">
    <property type="entry name" value="Mandelate_racemase_C"/>
</dbReference>
<evidence type="ECO:0000256" key="4">
    <source>
        <dbReference type="ARBA" id="ARBA00023235"/>
    </source>
</evidence>
<gene>
    <name evidence="7" type="ORF">O1Q98_04630</name>
</gene>
<dbReference type="EC" id="5.1.1.-" evidence="5"/>
<dbReference type="PANTHER" id="PTHR48080:SF3">
    <property type="entry name" value="ENOLASE SUPERFAMILY MEMBER DDB_G0284701"/>
    <property type="match status" value="1"/>
</dbReference>
<keyword evidence="4 5" id="KW-0413">Isomerase</keyword>
<dbReference type="InterPro" id="IPR029065">
    <property type="entry name" value="Enolase_C-like"/>
</dbReference>
<dbReference type="RefSeq" id="WP_125258982.1">
    <property type="nucleotide sequence ID" value="NZ_CP114280.1"/>
</dbReference>
<feature type="domain" description="Mandelate racemase/muconate lactonizing enzyme C-terminal" evidence="6">
    <location>
        <begin position="130"/>
        <end position="221"/>
    </location>
</feature>
<dbReference type="EMBL" id="CP114280">
    <property type="protein sequence ID" value="WFN56580.1"/>
    <property type="molecule type" value="Genomic_DNA"/>
</dbReference>
<dbReference type="Pfam" id="PF02746">
    <property type="entry name" value="MR_MLE_N"/>
    <property type="match status" value="1"/>
</dbReference>
<dbReference type="PANTHER" id="PTHR48080">
    <property type="entry name" value="D-GALACTONATE DEHYDRATASE-RELATED"/>
    <property type="match status" value="1"/>
</dbReference>
<dbReference type="InterPro" id="IPR034593">
    <property type="entry name" value="DgoD-like"/>
</dbReference>
<evidence type="ECO:0000259" key="6">
    <source>
        <dbReference type="SMART" id="SM00922"/>
    </source>
</evidence>
<dbReference type="InterPro" id="IPR013341">
    <property type="entry name" value="Mandelate_racemase_N_dom"/>
</dbReference>
<evidence type="ECO:0000256" key="3">
    <source>
        <dbReference type="ARBA" id="ARBA00022842"/>
    </source>
</evidence>
<dbReference type="CDD" id="cd03319">
    <property type="entry name" value="L-Ala-DL-Glu_epimerase"/>
    <property type="match status" value="1"/>
</dbReference>
<dbReference type="Gene3D" id="3.30.390.10">
    <property type="entry name" value="Enolase-like, N-terminal domain"/>
    <property type="match status" value="1"/>
</dbReference>
<dbReference type="NCBIfam" id="NF042940">
    <property type="entry name" value="racemase_DgcA"/>
    <property type="match status" value="1"/>
</dbReference>
<protein>
    <recommendedName>
        <fullName evidence="5">Dipeptide epimerase</fullName>
        <ecNumber evidence="5">5.1.1.-</ecNumber>
    </recommendedName>
</protein>
<dbReference type="InterPro" id="IPR034603">
    <property type="entry name" value="Dipeptide_epimerase"/>
</dbReference>
<proteinExistence type="inferred from homology"/>
<dbReference type="InterPro" id="IPR029017">
    <property type="entry name" value="Enolase-like_N"/>
</dbReference>
<organism evidence="7 8">
    <name type="scientific">Dickeya lacustris</name>
    <dbReference type="NCBI Taxonomy" id="2259638"/>
    <lineage>
        <taxon>Bacteria</taxon>
        <taxon>Pseudomonadati</taxon>
        <taxon>Pseudomonadota</taxon>
        <taxon>Gammaproteobacteria</taxon>
        <taxon>Enterobacterales</taxon>
        <taxon>Pectobacteriaceae</taxon>
        <taxon>Dickeya</taxon>
    </lineage>
</organism>
<evidence type="ECO:0000256" key="1">
    <source>
        <dbReference type="ARBA" id="ARBA00010339"/>
    </source>
</evidence>
<evidence type="ECO:0000313" key="8">
    <source>
        <dbReference type="Proteomes" id="UP001219630"/>
    </source>
</evidence>
<dbReference type="SUPFAM" id="SSF54826">
    <property type="entry name" value="Enolase N-terminal domain-like"/>
    <property type="match status" value="1"/>
</dbReference>
<evidence type="ECO:0000313" key="7">
    <source>
        <dbReference type="EMBL" id="WFN56580.1"/>
    </source>
</evidence>
<dbReference type="SMART" id="SM00922">
    <property type="entry name" value="MR_MLE"/>
    <property type="match status" value="1"/>
</dbReference>
<dbReference type="SFLD" id="SFLDS00001">
    <property type="entry name" value="Enolase"/>
    <property type="match status" value="1"/>
</dbReference>
<dbReference type="SUPFAM" id="SSF51604">
    <property type="entry name" value="Enolase C-terminal domain-like"/>
    <property type="match status" value="1"/>
</dbReference>
<reference evidence="7 8" key="1">
    <citation type="submission" date="2022-12" db="EMBL/GenBank/DDBJ databases">
        <title>Complete genome sequencing of Dickeya lacustris type strain LMG30899.</title>
        <authorList>
            <person name="Dobhal S."/>
            <person name="Arizala D."/>
            <person name="Arif M."/>
        </authorList>
    </citation>
    <scope>NUCLEOTIDE SEQUENCE [LARGE SCALE GENOMIC DNA]</scope>
    <source>
        <strain evidence="7 8">LMG30899</strain>
    </source>
</reference>
<dbReference type="Gene3D" id="3.20.20.120">
    <property type="entry name" value="Enolase-like C-terminal domain"/>
    <property type="match status" value="1"/>
</dbReference>